<proteinExistence type="predicted"/>
<name>A0A0A9AYE6_ARUDO</name>
<reference evidence="1" key="2">
    <citation type="journal article" date="2015" name="Data Brief">
        <title>Shoot transcriptome of the giant reed, Arundo donax.</title>
        <authorList>
            <person name="Barrero R.A."/>
            <person name="Guerrero F.D."/>
            <person name="Moolhuijzen P."/>
            <person name="Goolsby J.A."/>
            <person name="Tidwell J."/>
            <person name="Bellgard S.E."/>
            <person name="Bellgard M.I."/>
        </authorList>
    </citation>
    <scope>NUCLEOTIDE SEQUENCE</scope>
    <source>
        <tissue evidence="1">Shoot tissue taken approximately 20 cm above the soil surface</tissue>
    </source>
</reference>
<accession>A0A0A9AYE6</accession>
<sequence length="13" mass="1477">MNQEKKLSQGENA</sequence>
<organism evidence="1">
    <name type="scientific">Arundo donax</name>
    <name type="common">Giant reed</name>
    <name type="synonym">Donax arundinaceus</name>
    <dbReference type="NCBI Taxonomy" id="35708"/>
    <lineage>
        <taxon>Eukaryota</taxon>
        <taxon>Viridiplantae</taxon>
        <taxon>Streptophyta</taxon>
        <taxon>Embryophyta</taxon>
        <taxon>Tracheophyta</taxon>
        <taxon>Spermatophyta</taxon>
        <taxon>Magnoliopsida</taxon>
        <taxon>Liliopsida</taxon>
        <taxon>Poales</taxon>
        <taxon>Poaceae</taxon>
        <taxon>PACMAD clade</taxon>
        <taxon>Arundinoideae</taxon>
        <taxon>Arundineae</taxon>
        <taxon>Arundo</taxon>
    </lineage>
</organism>
<reference evidence="1" key="1">
    <citation type="submission" date="2014-09" db="EMBL/GenBank/DDBJ databases">
        <authorList>
            <person name="Magalhaes I.L.F."/>
            <person name="Oliveira U."/>
            <person name="Santos F.R."/>
            <person name="Vidigal T.H.D.A."/>
            <person name="Brescovit A.D."/>
            <person name="Santos A.J."/>
        </authorList>
    </citation>
    <scope>NUCLEOTIDE SEQUENCE</scope>
    <source>
        <tissue evidence="1">Shoot tissue taken approximately 20 cm above the soil surface</tissue>
    </source>
</reference>
<dbReference type="EMBL" id="GBRH01243940">
    <property type="protein sequence ID" value="JAD53955.1"/>
    <property type="molecule type" value="Transcribed_RNA"/>
</dbReference>
<evidence type="ECO:0000313" key="1">
    <source>
        <dbReference type="EMBL" id="JAD53955.1"/>
    </source>
</evidence>
<protein>
    <submittedName>
        <fullName evidence="1">Uncharacterized protein</fullName>
    </submittedName>
</protein>